<feature type="region of interest" description="Disordered" evidence="1">
    <location>
        <begin position="67"/>
        <end position="133"/>
    </location>
</feature>
<dbReference type="AlphaFoldDB" id="A0AAV7SZW4"/>
<feature type="region of interest" description="Disordered" evidence="1">
    <location>
        <begin position="151"/>
        <end position="195"/>
    </location>
</feature>
<accession>A0AAV7SZW4</accession>
<evidence type="ECO:0000313" key="3">
    <source>
        <dbReference type="Proteomes" id="UP001066276"/>
    </source>
</evidence>
<reference evidence="2" key="1">
    <citation type="journal article" date="2022" name="bioRxiv">
        <title>Sequencing and chromosome-scale assembly of the giantPleurodeles waltlgenome.</title>
        <authorList>
            <person name="Brown T."/>
            <person name="Elewa A."/>
            <person name="Iarovenko S."/>
            <person name="Subramanian E."/>
            <person name="Araus A.J."/>
            <person name="Petzold A."/>
            <person name="Susuki M."/>
            <person name="Suzuki K.-i.T."/>
            <person name="Hayashi T."/>
            <person name="Toyoda A."/>
            <person name="Oliveira C."/>
            <person name="Osipova E."/>
            <person name="Leigh N.D."/>
            <person name="Simon A."/>
            <person name="Yun M.H."/>
        </authorList>
    </citation>
    <scope>NUCLEOTIDE SEQUENCE</scope>
    <source>
        <strain evidence="2">20211129_DDA</strain>
        <tissue evidence="2">Liver</tissue>
    </source>
</reference>
<feature type="compositionally biased region" description="Basic and acidic residues" evidence="1">
    <location>
        <begin position="177"/>
        <end position="195"/>
    </location>
</feature>
<evidence type="ECO:0000313" key="2">
    <source>
        <dbReference type="EMBL" id="KAJ1169795.1"/>
    </source>
</evidence>
<sequence>MSSEELVQQAPRLLRHVGCMDVIRESTLAETWPACRMASRVVRPYGSAHLHIADRVLGCREREVRGSWDGERQRGGGEGERAVADRKRDGASTLDHSDHWQEEIGVRQRDLGEPSTALRPQGEVKVGPRPASQMASLEKASAWAGRAKDVFLGPCDSSGSASPSVAAPKRQHPGPTEWHRGQDAAPCREPRAEVE</sequence>
<organism evidence="2 3">
    <name type="scientific">Pleurodeles waltl</name>
    <name type="common">Iberian ribbed newt</name>
    <dbReference type="NCBI Taxonomy" id="8319"/>
    <lineage>
        <taxon>Eukaryota</taxon>
        <taxon>Metazoa</taxon>
        <taxon>Chordata</taxon>
        <taxon>Craniata</taxon>
        <taxon>Vertebrata</taxon>
        <taxon>Euteleostomi</taxon>
        <taxon>Amphibia</taxon>
        <taxon>Batrachia</taxon>
        <taxon>Caudata</taxon>
        <taxon>Salamandroidea</taxon>
        <taxon>Salamandridae</taxon>
        <taxon>Pleurodelinae</taxon>
        <taxon>Pleurodeles</taxon>
    </lineage>
</organism>
<keyword evidence="3" id="KW-1185">Reference proteome</keyword>
<feature type="compositionally biased region" description="Basic and acidic residues" evidence="1">
    <location>
        <begin position="67"/>
        <end position="112"/>
    </location>
</feature>
<protein>
    <submittedName>
        <fullName evidence="2">Uncharacterized protein</fullName>
    </submittedName>
</protein>
<evidence type="ECO:0000256" key="1">
    <source>
        <dbReference type="SAM" id="MobiDB-lite"/>
    </source>
</evidence>
<dbReference type="EMBL" id="JANPWB010000007">
    <property type="protein sequence ID" value="KAJ1169795.1"/>
    <property type="molecule type" value="Genomic_DNA"/>
</dbReference>
<dbReference type="Proteomes" id="UP001066276">
    <property type="component" value="Chromosome 4_1"/>
</dbReference>
<name>A0AAV7SZW4_PLEWA</name>
<proteinExistence type="predicted"/>
<feature type="compositionally biased region" description="Low complexity" evidence="1">
    <location>
        <begin position="154"/>
        <end position="168"/>
    </location>
</feature>
<comment type="caution">
    <text evidence="2">The sequence shown here is derived from an EMBL/GenBank/DDBJ whole genome shotgun (WGS) entry which is preliminary data.</text>
</comment>
<gene>
    <name evidence="2" type="ORF">NDU88_001685</name>
</gene>